<dbReference type="GO" id="GO:0005667">
    <property type="term" value="C:transcription regulator complex"/>
    <property type="evidence" value="ECO:0007669"/>
    <property type="project" value="TreeGrafter"/>
</dbReference>
<sequence length="319" mass="36348">MSKEELDVLTDDATEETSFVGETTSSKISPSGFTSDEKFEMALMEKVKKNECLYNRAHPHHKMTDYKLSVWNQISKELNVVGATGVEVERKWRHMRDRYVRIKKASHSGKTLKNTDKWYYYVKKMDFLDPYIEHRRRRRKSFASDGSDHGGSEYGEEIVPERTVDPMLTDFYESFIKNACKSTPERVNINVAIGGETGESTEVTHDKKETVTLLDTLMTDDSRAPPALPSPSPSQLPAESPAAKRVRTIEPSTERGRDRDTATTGENSEVTHFVRSIEKSLAAMDQRTFAWARFEISRVIFQCQFGAEVAKNSVINHHI</sequence>
<dbReference type="OrthoDB" id="6147983at2759"/>
<gene>
    <name evidence="3" type="ORF">WR25_18158</name>
</gene>
<feature type="compositionally biased region" description="Basic and acidic residues" evidence="1">
    <location>
        <begin position="252"/>
        <end position="261"/>
    </location>
</feature>
<dbReference type="PROSITE" id="PS51029">
    <property type="entry name" value="MADF"/>
    <property type="match status" value="1"/>
</dbReference>
<evidence type="ECO:0000256" key="1">
    <source>
        <dbReference type="SAM" id="MobiDB-lite"/>
    </source>
</evidence>
<dbReference type="PANTHER" id="PTHR12243:SF65">
    <property type="entry name" value="MADF DOMAIN-CONTAINING PROTEIN"/>
    <property type="match status" value="1"/>
</dbReference>
<name>A0A2A2KZ35_9BILA</name>
<accession>A0A2A2KZ35</accession>
<feature type="region of interest" description="Disordered" evidence="1">
    <location>
        <begin position="141"/>
        <end position="160"/>
    </location>
</feature>
<feature type="region of interest" description="Disordered" evidence="1">
    <location>
        <begin position="1"/>
        <end position="31"/>
    </location>
</feature>
<dbReference type="Proteomes" id="UP000218231">
    <property type="component" value="Unassembled WGS sequence"/>
</dbReference>
<dbReference type="InterPro" id="IPR039353">
    <property type="entry name" value="TF_Adf1"/>
</dbReference>
<dbReference type="PANTHER" id="PTHR12243">
    <property type="entry name" value="MADF DOMAIN TRANSCRIPTION FACTOR"/>
    <property type="match status" value="1"/>
</dbReference>
<organism evidence="3 4">
    <name type="scientific">Diploscapter pachys</name>
    <dbReference type="NCBI Taxonomy" id="2018661"/>
    <lineage>
        <taxon>Eukaryota</taxon>
        <taxon>Metazoa</taxon>
        <taxon>Ecdysozoa</taxon>
        <taxon>Nematoda</taxon>
        <taxon>Chromadorea</taxon>
        <taxon>Rhabditida</taxon>
        <taxon>Rhabditina</taxon>
        <taxon>Rhabditomorpha</taxon>
        <taxon>Rhabditoidea</taxon>
        <taxon>Rhabditidae</taxon>
        <taxon>Diploscapter</taxon>
    </lineage>
</organism>
<dbReference type="GO" id="GO:0006357">
    <property type="term" value="P:regulation of transcription by RNA polymerase II"/>
    <property type="evidence" value="ECO:0007669"/>
    <property type="project" value="TreeGrafter"/>
</dbReference>
<proteinExistence type="predicted"/>
<dbReference type="GO" id="GO:0005634">
    <property type="term" value="C:nucleus"/>
    <property type="evidence" value="ECO:0007669"/>
    <property type="project" value="TreeGrafter"/>
</dbReference>
<feature type="domain" description="MADF" evidence="2">
    <location>
        <begin position="42"/>
        <end position="133"/>
    </location>
</feature>
<dbReference type="EMBL" id="LIAE01007453">
    <property type="protein sequence ID" value="PAV79198.1"/>
    <property type="molecule type" value="Genomic_DNA"/>
</dbReference>
<dbReference type="STRING" id="2018661.A0A2A2KZ35"/>
<evidence type="ECO:0000313" key="3">
    <source>
        <dbReference type="EMBL" id="PAV79198.1"/>
    </source>
</evidence>
<comment type="caution">
    <text evidence="3">The sequence shown here is derived from an EMBL/GenBank/DDBJ whole genome shotgun (WGS) entry which is preliminary data.</text>
</comment>
<keyword evidence="4" id="KW-1185">Reference proteome</keyword>
<dbReference type="AlphaFoldDB" id="A0A2A2KZ35"/>
<feature type="region of interest" description="Disordered" evidence="1">
    <location>
        <begin position="220"/>
        <end position="268"/>
    </location>
</feature>
<dbReference type="SMART" id="SM00595">
    <property type="entry name" value="MADF"/>
    <property type="match status" value="1"/>
</dbReference>
<feature type="compositionally biased region" description="Polar residues" evidence="1">
    <location>
        <begin position="16"/>
        <end position="31"/>
    </location>
</feature>
<dbReference type="InterPro" id="IPR006578">
    <property type="entry name" value="MADF-dom"/>
</dbReference>
<evidence type="ECO:0000313" key="4">
    <source>
        <dbReference type="Proteomes" id="UP000218231"/>
    </source>
</evidence>
<evidence type="ECO:0000259" key="2">
    <source>
        <dbReference type="PROSITE" id="PS51029"/>
    </source>
</evidence>
<protein>
    <recommendedName>
        <fullName evidence="2">MADF domain-containing protein</fullName>
    </recommendedName>
</protein>
<reference evidence="3 4" key="1">
    <citation type="journal article" date="2017" name="Curr. Biol.">
        <title>Genome architecture and evolution of a unichromosomal asexual nematode.</title>
        <authorList>
            <person name="Fradin H."/>
            <person name="Zegar C."/>
            <person name="Gutwein M."/>
            <person name="Lucas J."/>
            <person name="Kovtun M."/>
            <person name="Corcoran D."/>
            <person name="Baugh L.R."/>
            <person name="Kiontke K."/>
            <person name="Gunsalus K."/>
            <person name="Fitch D.H."/>
            <person name="Piano F."/>
        </authorList>
    </citation>
    <scope>NUCLEOTIDE SEQUENCE [LARGE SCALE GENOMIC DNA]</scope>
    <source>
        <strain evidence="3">PF1309</strain>
    </source>
</reference>
<dbReference type="Pfam" id="PF10545">
    <property type="entry name" value="MADF_DNA_bdg"/>
    <property type="match status" value="1"/>
</dbReference>